<reference evidence="1 2" key="1">
    <citation type="submission" date="2021-03" db="EMBL/GenBank/DDBJ databases">
        <title>Antimicrobial resistance genes in bacteria isolated from Japanese honey, and their potential for conferring macrolide and lincosamide resistance in the American foulbrood pathogen Paenibacillus larvae.</title>
        <authorList>
            <person name="Okamoto M."/>
            <person name="Kumagai M."/>
            <person name="Kanamori H."/>
            <person name="Takamatsu D."/>
        </authorList>
    </citation>
    <scope>NUCLEOTIDE SEQUENCE [LARGE SCALE GENOMIC DNA]</scope>
    <source>
        <strain evidence="1 2">J34TS1</strain>
    </source>
</reference>
<sequence>MQIYMVSGRSRFGEYTEVVDVFEDIKEKPNYYVCAGKRIDKNMIGKVEESKFSGSYRIALLDSNEVAEARKAIKDKVREYHQKELEKTKAALEAVDQHSLDSDIKFRS</sequence>
<keyword evidence="2" id="KW-1185">Reference proteome</keyword>
<evidence type="ECO:0000313" key="1">
    <source>
        <dbReference type="EMBL" id="GIO51606.1"/>
    </source>
</evidence>
<name>A0A919YH61_9BACL</name>
<dbReference type="AlphaFoldDB" id="A0A919YH61"/>
<gene>
    <name evidence="1" type="ORF">J34TS1_63710</name>
</gene>
<protein>
    <submittedName>
        <fullName evidence="1">Uncharacterized protein</fullName>
    </submittedName>
</protein>
<proteinExistence type="predicted"/>
<dbReference type="RefSeq" id="WP_212981578.1">
    <property type="nucleotide sequence ID" value="NZ_AP025343.1"/>
</dbReference>
<organism evidence="1 2">
    <name type="scientific">Paenibacillus azoreducens</name>
    <dbReference type="NCBI Taxonomy" id="116718"/>
    <lineage>
        <taxon>Bacteria</taxon>
        <taxon>Bacillati</taxon>
        <taxon>Bacillota</taxon>
        <taxon>Bacilli</taxon>
        <taxon>Bacillales</taxon>
        <taxon>Paenibacillaceae</taxon>
        <taxon>Paenibacillus</taxon>
    </lineage>
</organism>
<accession>A0A919YH61</accession>
<dbReference type="EMBL" id="BORT01000059">
    <property type="protein sequence ID" value="GIO51606.1"/>
    <property type="molecule type" value="Genomic_DNA"/>
</dbReference>
<dbReference type="Proteomes" id="UP000682811">
    <property type="component" value="Unassembled WGS sequence"/>
</dbReference>
<evidence type="ECO:0000313" key="2">
    <source>
        <dbReference type="Proteomes" id="UP000682811"/>
    </source>
</evidence>
<comment type="caution">
    <text evidence="1">The sequence shown here is derived from an EMBL/GenBank/DDBJ whole genome shotgun (WGS) entry which is preliminary data.</text>
</comment>